<evidence type="ECO:0000313" key="3">
    <source>
        <dbReference type="Proteomes" id="UP000183496"/>
    </source>
</evidence>
<keyword evidence="3" id="KW-1185">Reference proteome</keyword>
<dbReference type="PANTHER" id="PTHR37841:SF1">
    <property type="entry name" value="DUF3298 DOMAIN-CONTAINING PROTEIN"/>
    <property type="match status" value="1"/>
</dbReference>
<dbReference type="RefSeq" id="WP_041891995.1">
    <property type="nucleotide sequence ID" value="NZ_CP010817.1"/>
</dbReference>
<evidence type="ECO:0000313" key="2">
    <source>
        <dbReference type="EMBL" id="SER43934.1"/>
    </source>
</evidence>
<protein>
    <submittedName>
        <fullName evidence="2">WG containing repeat-containing protein</fullName>
    </submittedName>
</protein>
<proteinExistence type="predicted"/>
<dbReference type="Pfam" id="PF14903">
    <property type="entry name" value="WG_beta_rep"/>
    <property type="match status" value="1"/>
</dbReference>
<sequence>MKKYLTILIFFLVNQLAIAQVDLDKYNAATTNQEYMDLLKSDLQQLKMFVNLFGKSSDKSSSISKIAPLKVSFNQRDYDATIDELSKANIQFTNFIVKDSFSIKLTQDPSIYRSLEDIKAPIYLKKVYYNDGTTQDIEVKENINTHFAPELGLSKAVNKVEIEIAFSTVQKLDSVVLPAKVNQKVNYRGVELEVVEVSDKGVLIKALSDDIELDEIQALLKDKRRVSSYRSQRAGTHPDKFNLFLKKCLDKIENIMTYSKANIAMVHAQFKSEVGAKLIELESEMSAEFNKSEGVSYLYYEFGAPMDKLVIYDQSQTYNRTIVKTLINQEPKSRFIVNRDSKTFIYNANLKLITELADKYYPLNDYFFETDFQYFYLNDKFEMLPLTYYKLTNVLNNYVIIEEDDESPQELVDPANKKIMNVDKFDTNKDYNYSLITADNAHYILSNKSLVPQKINQVDKVSSANGGYFVVTKDDKYGFMNIEGQLVIPAQYDDVKEFSSMTDLLPTDLLFAVKQNDKWGFVDIHNKTVIPFMYSDIKSTFSYGLALVYLDDKLGLINLKNEKKSKFIDRNYSASSNFGKRTISLSDGTYNYKGEKEKE</sequence>
<dbReference type="AlphaFoldDB" id="A0AAJ5BF53"/>
<dbReference type="EMBL" id="FOFY01000016">
    <property type="protein sequence ID" value="SER43934.1"/>
    <property type="molecule type" value="Genomic_DNA"/>
</dbReference>
<feature type="chain" id="PRO_5042580069" evidence="1">
    <location>
        <begin position="20"/>
        <end position="599"/>
    </location>
</feature>
<reference evidence="2 3" key="1">
    <citation type="submission" date="2016-10" db="EMBL/GenBank/DDBJ databases">
        <authorList>
            <person name="Varghese N."/>
            <person name="Submissions S."/>
        </authorList>
    </citation>
    <scope>NUCLEOTIDE SEQUENCE [LARGE SCALE GENOMIC DNA]</scope>
    <source>
        <strain evidence="3">DSM 19823 / KCTC 23066 / CCTCC M 208030 / D25</strain>
    </source>
</reference>
<keyword evidence="1" id="KW-0732">Signal</keyword>
<feature type="signal peptide" evidence="1">
    <location>
        <begin position="1"/>
        <end position="19"/>
    </location>
</feature>
<comment type="caution">
    <text evidence="2">The sequence shown here is derived from an EMBL/GenBank/DDBJ whole genome shotgun (WGS) entry which is preliminary data.</text>
</comment>
<name>A0AAJ5BF53_MYRPR</name>
<organism evidence="2 3">
    <name type="scientific">Myroides profundi</name>
    <dbReference type="NCBI Taxonomy" id="480520"/>
    <lineage>
        <taxon>Bacteria</taxon>
        <taxon>Pseudomonadati</taxon>
        <taxon>Bacteroidota</taxon>
        <taxon>Flavobacteriia</taxon>
        <taxon>Flavobacteriales</taxon>
        <taxon>Flavobacteriaceae</taxon>
        <taxon>Myroides</taxon>
    </lineage>
</organism>
<dbReference type="KEGG" id="mpw:MPR_1930"/>
<evidence type="ECO:0000256" key="1">
    <source>
        <dbReference type="SAM" id="SignalP"/>
    </source>
</evidence>
<dbReference type="InterPro" id="IPR032774">
    <property type="entry name" value="WG_beta_rep"/>
</dbReference>
<dbReference type="PANTHER" id="PTHR37841">
    <property type="entry name" value="GLR2918 PROTEIN"/>
    <property type="match status" value="1"/>
</dbReference>
<gene>
    <name evidence="2" type="ORF">SAMN04488089_1166</name>
</gene>
<dbReference type="Proteomes" id="UP000183496">
    <property type="component" value="Unassembled WGS sequence"/>
</dbReference>
<accession>A0AAJ5BF53</accession>